<sequence>MGQPISEAKKAIFLQRAEARLNFARNLPAEAPNREAKIREAEKALQTALASKTGPVKAGGGRKPGKARKKRAR</sequence>
<feature type="region of interest" description="Disordered" evidence="1">
    <location>
        <begin position="47"/>
        <end position="73"/>
    </location>
</feature>
<gene>
    <name evidence="2" type="ORF">KQ910_01140</name>
</gene>
<dbReference type="Proteomes" id="UP000727907">
    <property type="component" value="Unassembled WGS sequence"/>
</dbReference>
<evidence type="ECO:0000256" key="1">
    <source>
        <dbReference type="SAM" id="MobiDB-lite"/>
    </source>
</evidence>
<reference evidence="2 3" key="1">
    <citation type="submission" date="2021-06" db="EMBL/GenBank/DDBJ databases">
        <authorList>
            <person name="Lee D.H."/>
        </authorList>
    </citation>
    <scope>NUCLEOTIDE SEQUENCE [LARGE SCALE GENOMIC DNA]</scope>
    <source>
        <strain evidence="2 3">MMS21-HV4-11</strain>
    </source>
</reference>
<evidence type="ECO:0000313" key="3">
    <source>
        <dbReference type="Proteomes" id="UP000727907"/>
    </source>
</evidence>
<organism evidence="2 3">
    <name type="scientific">Reyranella humidisoli</name>
    <dbReference type="NCBI Taxonomy" id="2849149"/>
    <lineage>
        <taxon>Bacteria</taxon>
        <taxon>Pseudomonadati</taxon>
        <taxon>Pseudomonadota</taxon>
        <taxon>Alphaproteobacteria</taxon>
        <taxon>Hyphomicrobiales</taxon>
        <taxon>Reyranellaceae</taxon>
        <taxon>Reyranella</taxon>
    </lineage>
</organism>
<proteinExistence type="predicted"/>
<protein>
    <submittedName>
        <fullName evidence="2">Uncharacterized protein</fullName>
    </submittedName>
</protein>
<feature type="compositionally biased region" description="Basic residues" evidence="1">
    <location>
        <begin position="63"/>
        <end position="73"/>
    </location>
</feature>
<dbReference type="EMBL" id="JAHOPB010000001">
    <property type="protein sequence ID" value="MBU8872343.1"/>
    <property type="molecule type" value="Genomic_DNA"/>
</dbReference>
<name>A0ABS6IGB9_9HYPH</name>
<accession>A0ABS6IGB9</accession>
<comment type="caution">
    <text evidence="2">The sequence shown here is derived from an EMBL/GenBank/DDBJ whole genome shotgun (WGS) entry which is preliminary data.</text>
</comment>
<evidence type="ECO:0000313" key="2">
    <source>
        <dbReference type="EMBL" id="MBU8872343.1"/>
    </source>
</evidence>
<dbReference type="RefSeq" id="WP_216956225.1">
    <property type="nucleotide sequence ID" value="NZ_JAHOPB010000001.1"/>
</dbReference>
<keyword evidence="3" id="KW-1185">Reference proteome</keyword>